<evidence type="ECO:0000313" key="2">
    <source>
        <dbReference type="EMBL" id="CAG9314091.1"/>
    </source>
</evidence>
<dbReference type="PANTHER" id="PTHR38130:SF1">
    <property type="entry name" value="EF-HAND DOMAIN-CONTAINING PROTEIN"/>
    <property type="match status" value="1"/>
</dbReference>
<feature type="region of interest" description="Disordered" evidence="1">
    <location>
        <begin position="395"/>
        <end position="419"/>
    </location>
</feature>
<dbReference type="EMBL" id="CAJZBQ010000011">
    <property type="protein sequence ID" value="CAG9314091.1"/>
    <property type="molecule type" value="Genomic_DNA"/>
</dbReference>
<comment type="caution">
    <text evidence="2">The sequence shown here is derived from an EMBL/GenBank/DDBJ whole genome shotgun (WGS) entry which is preliminary data.</text>
</comment>
<feature type="compositionally biased region" description="Polar residues" evidence="1">
    <location>
        <begin position="279"/>
        <end position="297"/>
    </location>
</feature>
<feature type="compositionally biased region" description="Low complexity" evidence="1">
    <location>
        <begin position="443"/>
        <end position="454"/>
    </location>
</feature>
<feature type="compositionally biased region" description="Low complexity" evidence="1">
    <location>
        <begin position="402"/>
        <end position="415"/>
    </location>
</feature>
<protein>
    <submittedName>
        <fullName evidence="2">Uncharacterized protein</fullName>
    </submittedName>
</protein>
<evidence type="ECO:0000313" key="3">
    <source>
        <dbReference type="Proteomes" id="UP001162131"/>
    </source>
</evidence>
<reference evidence="2" key="1">
    <citation type="submission" date="2021-09" db="EMBL/GenBank/DDBJ databases">
        <authorList>
            <consortium name="AG Swart"/>
            <person name="Singh M."/>
            <person name="Singh A."/>
            <person name="Seah K."/>
            <person name="Emmerich C."/>
        </authorList>
    </citation>
    <scope>NUCLEOTIDE SEQUENCE</scope>
    <source>
        <strain evidence="2">ATCC30299</strain>
    </source>
</reference>
<dbReference type="Proteomes" id="UP001162131">
    <property type="component" value="Unassembled WGS sequence"/>
</dbReference>
<dbReference type="PANTHER" id="PTHR38130">
    <property type="entry name" value="EF-HAND DOMAIN-CONTAINING PROTEIN"/>
    <property type="match status" value="1"/>
</dbReference>
<keyword evidence="3" id="KW-1185">Reference proteome</keyword>
<name>A0AAU9IK04_9CILI</name>
<gene>
    <name evidence="2" type="ORF">BSTOLATCC_MIC9888</name>
</gene>
<dbReference type="AlphaFoldDB" id="A0AAU9IK04"/>
<sequence length="524" mass="59114">MLGQLSSYFPFPNRKDLMSLSTINEADAPKKLKRWFKSEQISLKTSDIDGAKPYLRGYEFINKPDFINFTEDIDRTKPARLHQPLNKPYFSLMTHDIDKATPKKGEFITTRIGTNPLQPVYNLPSFEIRPVTPPKFVRDQIAIDDIKGTKPEKYFKWAQRDNMNVRDIEGAKPKPERHLVKPNFMDTRDITKSDSSISNRVTNPLDPEYIVKNEEGKVMPYGFVDGSKPRKLIKTEIEVHRSNLNTDDIDGARPGTVGVLVRERRQQKDGIGINDIDKSQSGSLKRGISTNRKTNPLNPVYTWQTEEVNQEANLPVNEASKKPGYKRCEENFWGVTPSPSTKPSARPHTAAPQVATHTIDPDFTRNLNKFYLASPTGTPAVMEQELKINTEKFFNNSGSKDINPNSPINNLPLINKQRPPIPRVDLQSEEYQKNSAAFFDAQSNGSLHSNNNSSESKRLYSAGSRPKSSLSIDQKNYKFGLSRADIGRPSDNILSQTEAKAGTPVSRPRPMSSISRSSYNSSQK</sequence>
<feature type="compositionally biased region" description="Low complexity" evidence="1">
    <location>
        <begin position="504"/>
        <end position="524"/>
    </location>
</feature>
<evidence type="ECO:0000256" key="1">
    <source>
        <dbReference type="SAM" id="MobiDB-lite"/>
    </source>
</evidence>
<proteinExistence type="predicted"/>
<feature type="region of interest" description="Disordered" evidence="1">
    <location>
        <begin position="440"/>
        <end position="470"/>
    </location>
</feature>
<organism evidence="2 3">
    <name type="scientific">Blepharisma stoltei</name>
    <dbReference type="NCBI Taxonomy" id="1481888"/>
    <lineage>
        <taxon>Eukaryota</taxon>
        <taxon>Sar</taxon>
        <taxon>Alveolata</taxon>
        <taxon>Ciliophora</taxon>
        <taxon>Postciliodesmatophora</taxon>
        <taxon>Heterotrichea</taxon>
        <taxon>Heterotrichida</taxon>
        <taxon>Blepharismidae</taxon>
        <taxon>Blepharisma</taxon>
    </lineage>
</organism>
<feature type="region of interest" description="Disordered" evidence="1">
    <location>
        <begin position="273"/>
        <end position="297"/>
    </location>
</feature>
<feature type="region of interest" description="Disordered" evidence="1">
    <location>
        <begin position="482"/>
        <end position="524"/>
    </location>
</feature>
<accession>A0AAU9IK04</accession>